<keyword evidence="2" id="KW-0436">Ligase</keyword>
<name>A0A5N4AZR3_PHOPY</name>
<feature type="domain" description="AMP-binding enzyme C-terminal" evidence="9">
    <location>
        <begin position="286"/>
        <end position="361"/>
    </location>
</feature>
<dbReference type="FunFam" id="3.30.300.30:FF:000008">
    <property type="entry name" value="2,3-dihydroxybenzoate-AMP ligase"/>
    <property type="match status" value="1"/>
</dbReference>
<dbReference type="Proteomes" id="UP000327044">
    <property type="component" value="Unassembled WGS sequence"/>
</dbReference>
<evidence type="ECO:0000256" key="4">
    <source>
        <dbReference type="ARBA" id="ARBA00039009"/>
    </source>
</evidence>
<dbReference type="GO" id="GO:0006631">
    <property type="term" value="P:fatty acid metabolic process"/>
    <property type="evidence" value="ECO:0007669"/>
    <property type="project" value="TreeGrafter"/>
</dbReference>
<evidence type="ECO:0000256" key="2">
    <source>
        <dbReference type="ARBA" id="ARBA00022598"/>
    </source>
</evidence>
<sequence length="375" mass="41863">MDFANETSIREIRANQQHVTPESLANIQFTSGTTGQPKAATVTHHNVVNNSLSVGKRNELDTKHHKICVQVPFFHTYGYTITIGAAVSYGATMVVPSSTYNSLQNLRAIKQENCTVIHGTPTMYVDLVNVQLQHNEKIFPEIAVSGGAPCSPELFKKMKRHLNVKKMKSVYGLTEVTAVAFQSTPLDDEDKVLNTVGHVGDNLEVKVVDEENNVVPSGTPGELCVRGYSAMVGYWEDKEKTAEMIDDRRWLKTGDQFILDKDGYGRIVGRIKDMINRAGENIFPKEIEDLLYTHPDILEAHVIGLAHERLGEEVCACVKVQDGAELTLEAITEFCRGKLAKFKIPSQLRIVDEFPKTQSGKIQKFLLKKRYESVT</sequence>
<gene>
    <name evidence="10" type="ORF">PPYR_05010</name>
</gene>
<dbReference type="InterPro" id="IPR045851">
    <property type="entry name" value="AMP-bd_C_sf"/>
</dbReference>
<dbReference type="Gene3D" id="3.40.50.980">
    <property type="match status" value="2"/>
</dbReference>
<protein>
    <recommendedName>
        <fullName evidence="5">Medium-chain acyl-CoA ligase ACSF2, mitochondrial</fullName>
        <ecNumber evidence="4">6.2.1.2</ecNumber>
    </recommendedName>
</protein>
<proteinExistence type="inferred from homology"/>
<evidence type="ECO:0000259" key="9">
    <source>
        <dbReference type="Pfam" id="PF13193"/>
    </source>
</evidence>
<comment type="caution">
    <text evidence="10">The sequence shown here is derived from an EMBL/GenBank/DDBJ whole genome shotgun (WGS) entry which is preliminary data.</text>
</comment>
<accession>A0A5N4AZR3</accession>
<evidence type="ECO:0000256" key="7">
    <source>
        <dbReference type="ARBA" id="ARBA00048277"/>
    </source>
</evidence>
<feature type="domain" description="AMP-dependent synthetase/ligase" evidence="8">
    <location>
        <begin position="16"/>
        <end position="235"/>
    </location>
</feature>
<evidence type="ECO:0000256" key="5">
    <source>
        <dbReference type="ARBA" id="ARBA00039638"/>
    </source>
</evidence>
<dbReference type="SUPFAM" id="SSF56801">
    <property type="entry name" value="Acetyl-CoA synthetase-like"/>
    <property type="match status" value="1"/>
</dbReference>
<dbReference type="EC" id="6.2.1.2" evidence="4"/>
<evidence type="ECO:0000256" key="6">
    <source>
        <dbReference type="ARBA" id="ARBA00047319"/>
    </source>
</evidence>
<dbReference type="PROSITE" id="PS00455">
    <property type="entry name" value="AMP_BINDING"/>
    <property type="match status" value="1"/>
</dbReference>
<dbReference type="PANTHER" id="PTHR43201">
    <property type="entry name" value="ACYL-COA SYNTHETASE"/>
    <property type="match status" value="1"/>
</dbReference>
<dbReference type="PANTHER" id="PTHR43201:SF5">
    <property type="entry name" value="MEDIUM-CHAIN ACYL-COA LIGASE ACSF2, MITOCHONDRIAL"/>
    <property type="match status" value="1"/>
</dbReference>
<dbReference type="Pfam" id="PF13193">
    <property type="entry name" value="AMP-binding_C"/>
    <property type="match status" value="1"/>
</dbReference>
<evidence type="ECO:0000256" key="3">
    <source>
        <dbReference type="ARBA" id="ARBA00037247"/>
    </source>
</evidence>
<comment type="similarity">
    <text evidence="1">Belongs to the ATP-dependent AMP-binding enzyme family.</text>
</comment>
<dbReference type="InterPro" id="IPR000873">
    <property type="entry name" value="AMP-dep_synth/lig_dom"/>
</dbReference>
<evidence type="ECO:0000313" key="10">
    <source>
        <dbReference type="EMBL" id="KAB0802824.1"/>
    </source>
</evidence>
<comment type="catalytic activity">
    <reaction evidence="7">
        <text>a medium-chain fatty acid + ATP + CoA = a medium-chain fatty acyl-CoA + AMP + diphosphate</text>
        <dbReference type="Rhea" id="RHEA:48340"/>
        <dbReference type="ChEBI" id="CHEBI:30616"/>
        <dbReference type="ChEBI" id="CHEBI:33019"/>
        <dbReference type="ChEBI" id="CHEBI:57287"/>
        <dbReference type="ChEBI" id="CHEBI:59558"/>
        <dbReference type="ChEBI" id="CHEBI:90546"/>
        <dbReference type="ChEBI" id="CHEBI:456215"/>
        <dbReference type="EC" id="6.2.1.2"/>
    </reaction>
</comment>
<keyword evidence="11" id="KW-1185">Reference proteome</keyword>
<dbReference type="EMBL" id="VVIM01000002">
    <property type="protein sequence ID" value="KAB0802824.1"/>
    <property type="molecule type" value="Genomic_DNA"/>
</dbReference>
<dbReference type="InterPro" id="IPR025110">
    <property type="entry name" value="AMP-bd_C"/>
</dbReference>
<dbReference type="Gene3D" id="2.30.38.10">
    <property type="entry name" value="Luciferase, Domain 3"/>
    <property type="match status" value="1"/>
</dbReference>
<dbReference type="InParanoid" id="A0A5N4AZR3"/>
<evidence type="ECO:0000259" key="8">
    <source>
        <dbReference type="Pfam" id="PF00501"/>
    </source>
</evidence>
<comment type="function">
    <text evidence="3">Acyl-CoA synthases catalyze the initial reaction in fatty acid metabolism, by forming a thioester with CoA. Has some preference toward medium-chain substrates. Plays a role in adipocyte differentiation.</text>
</comment>
<dbReference type="AlphaFoldDB" id="A0A5N4AZR3"/>
<evidence type="ECO:0000313" key="11">
    <source>
        <dbReference type="Proteomes" id="UP000327044"/>
    </source>
</evidence>
<dbReference type="InterPro" id="IPR020845">
    <property type="entry name" value="AMP-binding_CS"/>
</dbReference>
<dbReference type="GO" id="GO:0031956">
    <property type="term" value="F:medium-chain fatty acid-CoA ligase activity"/>
    <property type="evidence" value="ECO:0007669"/>
    <property type="project" value="UniProtKB-EC"/>
</dbReference>
<dbReference type="Gene3D" id="3.30.300.30">
    <property type="match status" value="1"/>
</dbReference>
<comment type="catalytic activity">
    <reaction evidence="6">
        <text>octanoate + ATP + CoA = octanoyl-CoA + AMP + diphosphate</text>
        <dbReference type="Rhea" id="RHEA:33631"/>
        <dbReference type="ChEBI" id="CHEBI:25646"/>
        <dbReference type="ChEBI" id="CHEBI:30616"/>
        <dbReference type="ChEBI" id="CHEBI:33019"/>
        <dbReference type="ChEBI" id="CHEBI:57287"/>
        <dbReference type="ChEBI" id="CHEBI:57386"/>
        <dbReference type="ChEBI" id="CHEBI:456215"/>
    </reaction>
</comment>
<organism evidence="10 11">
    <name type="scientific">Photinus pyralis</name>
    <name type="common">Common eastern firefly</name>
    <name type="synonym">Lampyris pyralis</name>
    <dbReference type="NCBI Taxonomy" id="7054"/>
    <lineage>
        <taxon>Eukaryota</taxon>
        <taxon>Metazoa</taxon>
        <taxon>Ecdysozoa</taxon>
        <taxon>Arthropoda</taxon>
        <taxon>Hexapoda</taxon>
        <taxon>Insecta</taxon>
        <taxon>Pterygota</taxon>
        <taxon>Neoptera</taxon>
        <taxon>Endopterygota</taxon>
        <taxon>Coleoptera</taxon>
        <taxon>Polyphaga</taxon>
        <taxon>Elateriformia</taxon>
        <taxon>Elateroidea</taxon>
        <taxon>Lampyridae</taxon>
        <taxon>Lampyrinae</taxon>
        <taxon>Photinus</taxon>
    </lineage>
</organism>
<evidence type="ECO:0000256" key="1">
    <source>
        <dbReference type="ARBA" id="ARBA00006432"/>
    </source>
</evidence>
<reference evidence="10 11" key="1">
    <citation type="journal article" date="2018" name="Elife">
        <title>Firefly genomes illuminate parallel origins of bioluminescence in beetles.</title>
        <authorList>
            <person name="Fallon T.R."/>
            <person name="Lower S.E."/>
            <person name="Chang C.H."/>
            <person name="Bessho-Uehara M."/>
            <person name="Martin G.J."/>
            <person name="Bewick A.J."/>
            <person name="Behringer M."/>
            <person name="Debat H.J."/>
            <person name="Wong I."/>
            <person name="Day J.C."/>
            <person name="Suvorov A."/>
            <person name="Silva C.J."/>
            <person name="Stanger-Hall K.F."/>
            <person name="Hall D.W."/>
            <person name="Schmitz R.J."/>
            <person name="Nelson D.R."/>
            <person name="Lewis S.M."/>
            <person name="Shigenobu S."/>
            <person name="Bybee S.M."/>
            <person name="Larracuente A.M."/>
            <person name="Oba Y."/>
            <person name="Weng J.K."/>
        </authorList>
    </citation>
    <scope>NUCLEOTIDE SEQUENCE [LARGE SCALE GENOMIC DNA]</scope>
    <source>
        <strain evidence="10">1611_PpyrPB1</strain>
        <tissue evidence="10">Whole body</tissue>
    </source>
</reference>
<dbReference type="Pfam" id="PF00501">
    <property type="entry name" value="AMP-binding"/>
    <property type="match status" value="1"/>
</dbReference>